<evidence type="ECO:0000313" key="2">
    <source>
        <dbReference type="Proteomes" id="UP000199514"/>
    </source>
</evidence>
<sequence>MYSEIKENTETTFTIIAANDLLNSLKFHSVKQSSQMKSDIYGLIEDDVI</sequence>
<dbReference type="Proteomes" id="UP000199514">
    <property type="component" value="Unassembled WGS sequence"/>
</dbReference>
<keyword evidence="2" id="KW-1185">Reference proteome</keyword>
<protein>
    <submittedName>
        <fullName evidence="1">Uncharacterized protein</fullName>
    </submittedName>
</protein>
<dbReference type="AlphaFoldDB" id="A0A1I1NWZ4"/>
<dbReference type="EMBL" id="FOLE01000023">
    <property type="protein sequence ID" value="SFD02194.1"/>
    <property type="molecule type" value="Genomic_DNA"/>
</dbReference>
<organism evidence="1 2">
    <name type="scientific">Flexibacter flexilis DSM 6793</name>
    <dbReference type="NCBI Taxonomy" id="927664"/>
    <lineage>
        <taxon>Bacteria</taxon>
        <taxon>Pseudomonadati</taxon>
        <taxon>Bacteroidota</taxon>
        <taxon>Cytophagia</taxon>
        <taxon>Cytophagales</taxon>
        <taxon>Flexibacteraceae</taxon>
        <taxon>Flexibacter</taxon>
    </lineage>
</organism>
<gene>
    <name evidence="1" type="ORF">SAMN05421780_1239</name>
</gene>
<accession>A0A1I1NWZ4</accession>
<name>A0A1I1NWZ4_9BACT</name>
<reference evidence="1 2" key="1">
    <citation type="submission" date="2016-10" db="EMBL/GenBank/DDBJ databases">
        <authorList>
            <person name="de Groot N.N."/>
        </authorList>
    </citation>
    <scope>NUCLEOTIDE SEQUENCE [LARGE SCALE GENOMIC DNA]</scope>
    <source>
        <strain evidence="1 2">DSM 6793</strain>
    </source>
</reference>
<evidence type="ECO:0000313" key="1">
    <source>
        <dbReference type="EMBL" id="SFD02194.1"/>
    </source>
</evidence>
<proteinExistence type="predicted"/>